<evidence type="ECO:0000313" key="2">
    <source>
        <dbReference type="Proteomes" id="UP000245535"/>
    </source>
</evidence>
<gene>
    <name evidence="1" type="ORF">BC781_105277</name>
</gene>
<proteinExistence type="predicted"/>
<reference evidence="1 2" key="1">
    <citation type="submission" date="2018-03" db="EMBL/GenBank/DDBJ databases">
        <title>Genomic Encyclopedia of Archaeal and Bacterial Type Strains, Phase II (KMG-II): from individual species to whole genera.</title>
        <authorList>
            <person name="Goeker M."/>
        </authorList>
    </citation>
    <scope>NUCLEOTIDE SEQUENCE [LARGE SCALE GENOMIC DNA]</scope>
    <source>
        <strain evidence="1 2">DSM 28229</strain>
    </source>
</reference>
<dbReference type="AlphaFoldDB" id="A0A315ZVG6"/>
<sequence length="36" mass="4383">MYDVKKGKKIREMELKLFMHILKNAQNCIQNIIDYL</sequence>
<name>A0A315ZVG6_SEDFL</name>
<accession>A0A315ZVG6</accession>
<dbReference type="Proteomes" id="UP000245535">
    <property type="component" value="Unassembled WGS sequence"/>
</dbReference>
<protein>
    <submittedName>
        <fullName evidence="1">Uncharacterized protein</fullName>
    </submittedName>
</protein>
<comment type="caution">
    <text evidence="1">The sequence shown here is derived from an EMBL/GenBank/DDBJ whole genome shotgun (WGS) entry which is preliminary data.</text>
</comment>
<dbReference type="EMBL" id="QGDO01000005">
    <property type="protein sequence ID" value="PWJ40209.1"/>
    <property type="molecule type" value="Genomic_DNA"/>
</dbReference>
<keyword evidence="2" id="KW-1185">Reference proteome</keyword>
<evidence type="ECO:0000313" key="1">
    <source>
        <dbReference type="EMBL" id="PWJ40209.1"/>
    </source>
</evidence>
<organism evidence="1 2">
    <name type="scientific">Sediminitomix flava</name>
    <dbReference type="NCBI Taxonomy" id="379075"/>
    <lineage>
        <taxon>Bacteria</taxon>
        <taxon>Pseudomonadati</taxon>
        <taxon>Bacteroidota</taxon>
        <taxon>Cytophagia</taxon>
        <taxon>Cytophagales</taxon>
        <taxon>Flammeovirgaceae</taxon>
        <taxon>Sediminitomix</taxon>
    </lineage>
</organism>